<keyword evidence="5" id="KW-0407">Ion channel</keyword>
<dbReference type="PANTHER" id="PTHR18945">
    <property type="entry name" value="NEUROTRANSMITTER GATED ION CHANNEL"/>
    <property type="match status" value="1"/>
</dbReference>
<dbReference type="AlphaFoldDB" id="A0AAV2IUP3"/>
<dbReference type="Proteomes" id="UP001497497">
    <property type="component" value="Unassembled WGS sequence"/>
</dbReference>
<keyword evidence="4 5" id="KW-0472">Membrane</keyword>
<proteinExistence type="inferred from homology"/>
<feature type="non-terminal residue" evidence="8">
    <location>
        <position position="279"/>
    </location>
</feature>
<dbReference type="InterPro" id="IPR036734">
    <property type="entry name" value="Neur_chan_lig-bd_sf"/>
</dbReference>
<keyword evidence="5" id="KW-0406">Ion transport</keyword>
<evidence type="ECO:0000259" key="7">
    <source>
        <dbReference type="Pfam" id="PF02932"/>
    </source>
</evidence>
<dbReference type="CDD" id="cd18989">
    <property type="entry name" value="LGIC_ECD_cation"/>
    <property type="match status" value="1"/>
</dbReference>
<dbReference type="InterPro" id="IPR006202">
    <property type="entry name" value="Neur_chan_lig-bd"/>
</dbReference>
<feature type="transmembrane region" description="Helical" evidence="5">
    <location>
        <begin position="251"/>
        <end position="274"/>
    </location>
</feature>
<dbReference type="GO" id="GO:0004888">
    <property type="term" value="F:transmembrane signaling receptor activity"/>
    <property type="evidence" value="ECO:0007669"/>
    <property type="project" value="InterPro"/>
</dbReference>
<dbReference type="Pfam" id="PF02931">
    <property type="entry name" value="Neur_chan_LBD"/>
    <property type="match status" value="1"/>
</dbReference>
<feature type="domain" description="Neurotransmitter-gated ion-channel ligand-binding" evidence="6">
    <location>
        <begin position="14"/>
        <end position="168"/>
    </location>
</feature>
<dbReference type="PRINTS" id="PR00252">
    <property type="entry name" value="NRIONCHANNEL"/>
</dbReference>
<dbReference type="CDD" id="cd19051">
    <property type="entry name" value="LGIC_TM_cation"/>
    <property type="match status" value="1"/>
</dbReference>
<dbReference type="InterPro" id="IPR018000">
    <property type="entry name" value="Neurotransmitter_ion_chnl_CS"/>
</dbReference>
<evidence type="ECO:0000256" key="4">
    <source>
        <dbReference type="ARBA" id="ARBA00023136"/>
    </source>
</evidence>
<evidence type="ECO:0000256" key="3">
    <source>
        <dbReference type="ARBA" id="ARBA00022989"/>
    </source>
</evidence>
<comment type="similarity">
    <text evidence="5">Belongs to the ligand-gated ion channel (TC 1.A.9) family.</text>
</comment>
<dbReference type="Pfam" id="PF02932">
    <property type="entry name" value="Neur_chan_memb"/>
    <property type="match status" value="1"/>
</dbReference>
<dbReference type="EMBL" id="CAXITT010001483">
    <property type="protein sequence ID" value="CAL1548614.1"/>
    <property type="molecule type" value="Genomic_DNA"/>
</dbReference>
<dbReference type="GO" id="GO:0005230">
    <property type="term" value="F:extracellular ligand-gated monoatomic ion channel activity"/>
    <property type="evidence" value="ECO:0007669"/>
    <property type="project" value="InterPro"/>
</dbReference>
<protein>
    <submittedName>
        <fullName evidence="8">Uncharacterized protein</fullName>
    </submittedName>
</protein>
<evidence type="ECO:0000256" key="5">
    <source>
        <dbReference type="RuleBase" id="RU000687"/>
    </source>
</evidence>
<dbReference type="InterPro" id="IPR006029">
    <property type="entry name" value="Neurotrans-gated_channel_TM"/>
</dbReference>
<dbReference type="InterPro" id="IPR038050">
    <property type="entry name" value="Neuro_actylchol_rec"/>
</dbReference>
<dbReference type="InterPro" id="IPR036719">
    <property type="entry name" value="Neuro-gated_channel_TM_sf"/>
</dbReference>
<keyword evidence="9" id="KW-1185">Reference proteome</keyword>
<keyword evidence="3 5" id="KW-1133">Transmembrane helix</keyword>
<feature type="transmembrane region" description="Helical" evidence="5">
    <location>
        <begin position="191"/>
        <end position="214"/>
    </location>
</feature>
<dbReference type="GO" id="GO:0016020">
    <property type="term" value="C:membrane"/>
    <property type="evidence" value="ECO:0007669"/>
    <property type="project" value="UniProtKB-SubCell"/>
</dbReference>
<dbReference type="InterPro" id="IPR006201">
    <property type="entry name" value="Neur_channel"/>
</dbReference>
<dbReference type="SUPFAM" id="SSF63712">
    <property type="entry name" value="Nicotinic receptor ligand binding domain-like"/>
    <property type="match status" value="1"/>
</dbReference>
<dbReference type="SUPFAM" id="SSF90112">
    <property type="entry name" value="Neurotransmitter-gated ion-channel transmembrane pore"/>
    <property type="match status" value="1"/>
</dbReference>
<dbReference type="PROSITE" id="PS00236">
    <property type="entry name" value="NEUROTR_ION_CHANNEL"/>
    <property type="match status" value="1"/>
</dbReference>
<comment type="subcellular location">
    <subcellularLocation>
        <location evidence="1">Membrane</location>
        <topology evidence="1">Multi-pass membrane protein</topology>
    </subcellularLocation>
</comment>
<gene>
    <name evidence="8" type="ORF">GSLYS_00021931001</name>
</gene>
<sequence length="279" mass="32365">YEVQQEPLLNEALSLEFTPYKIIAVDEVKQTVTVSCYISLRWRDDNLRWNRSEFGGIDMFVINSTDLWTPSIYLPRSDGHGLRLDRTDHLTIKTQRFMNVVSTFLFQFTVFCELDLSMYPFDFQTCEITFSQMHGYKLSSVESKEYDFQLAQKLQTSGEWAIISWNASRSWWQGDLHFLAYVIKIERHSTYYVANLLTPICLTAVMTLLVFWIPAESGEKMSFLVSMFVSTSVFLYTINDVMPRSINTLPTINIVVVAVSFEMFLAAIATLVSLRRHSR</sequence>
<accession>A0AAV2IUP3</accession>
<keyword evidence="5" id="KW-0813">Transport</keyword>
<name>A0AAV2IUP3_LYMST</name>
<feature type="non-terminal residue" evidence="8">
    <location>
        <position position="1"/>
    </location>
</feature>
<comment type="caution">
    <text evidence="5">Lacks conserved residue(s) required for the propagation of feature annotation.</text>
</comment>
<organism evidence="8 9">
    <name type="scientific">Lymnaea stagnalis</name>
    <name type="common">Great pond snail</name>
    <name type="synonym">Helix stagnalis</name>
    <dbReference type="NCBI Taxonomy" id="6523"/>
    <lineage>
        <taxon>Eukaryota</taxon>
        <taxon>Metazoa</taxon>
        <taxon>Spiralia</taxon>
        <taxon>Lophotrochozoa</taxon>
        <taxon>Mollusca</taxon>
        <taxon>Gastropoda</taxon>
        <taxon>Heterobranchia</taxon>
        <taxon>Euthyneura</taxon>
        <taxon>Panpulmonata</taxon>
        <taxon>Hygrophila</taxon>
        <taxon>Lymnaeoidea</taxon>
        <taxon>Lymnaeidae</taxon>
        <taxon>Lymnaea</taxon>
    </lineage>
</organism>
<evidence type="ECO:0000256" key="2">
    <source>
        <dbReference type="ARBA" id="ARBA00022692"/>
    </source>
</evidence>
<evidence type="ECO:0000313" key="8">
    <source>
        <dbReference type="EMBL" id="CAL1548614.1"/>
    </source>
</evidence>
<evidence type="ECO:0000259" key="6">
    <source>
        <dbReference type="Pfam" id="PF02931"/>
    </source>
</evidence>
<dbReference type="Gene3D" id="2.70.170.10">
    <property type="entry name" value="Neurotransmitter-gated ion-channel ligand-binding domain"/>
    <property type="match status" value="1"/>
</dbReference>
<evidence type="ECO:0000313" key="9">
    <source>
        <dbReference type="Proteomes" id="UP001497497"/>
    </source>
</evidence>
<evidence type="ECO:0000256" key="1">
    <source>
        <dbReference type="ARBA" id="ARBA00004141"/>
    </source>
</evidence>
<reference evidence="8 9" key="1">
    <citation type="submission" date="2024-04" db="EMBL/GenBank/DDBJ databases">
        <authorList>
            <consortium name="Genoscope - CEA"/>
            <person name="William W."/>
        </authorList>
    </citation>
    <scope>NUCLEOTIDE SEQUENCE [LARGE SCALE GENOMIC DNA]</scope>
</reference>
<dbReference type="Gene3D" id="1.20.58.390">
    <property type="entry name" value="Neurotransmitter-gated ion-channel transmembrane domain"/>
    <property type="match status" value="1"/>
</dbReference>
<feature type="domain" description="Neurotransmitter-gated ion-channel transmembrane" evidence="7">
    <location>
        <begin position="197"/>
        <end position="253"/>
    </location>
</feature>
<comment type="caution">
    <text evidence="8">The sequence shown here is derived from an EMBL/GenBank/DDBJ whole genome shotgun (WGS) entry which is preliminary data.</text>
</comment>
<keyword evidence="2 5" id="KW-0812">Transmembrane</keyword>